<dbReference type="EMBL" id="BAABIG010000054">
    <property type="protein sequence ID" value="GAA4812919.1"/>
    <property type="molecule type" value="Genomic_DNA"/>
</dbReference>
<dbReference type="Proteomes" id="UP001501265">
    <property type="component" value="Unassembled WGS sequence"/>
</dbReference>
<dbReference type="CDD" id="cd04301">
    <property type="entry name" value="NAT_SF"/>
    <property type="match status" value="1"/>
</dbReference>
<protein>
    <submittedName>
        <fullName evidence="2">GNAT family N-acetyltransferase</fullName>
    </submittedName>
</protein>
<dbReference type="SUPFAM" id="SSF55729">
    <property type="entry name" value="Acyl-CoA N-acyltransferases (Nat)"/>
    <property type="match status" value="1"/>
</dbReference>
<sequence length="185" mass="20787">MRFVLRYLCYYGGAMVHVQEMNEADIEAVSTIRVRGWQAAYAGIVPQTYLDAMTVEGDAGQRRQWFSQPERKPQDLVALGDPGPVGWICFGPYRGEIPGPERVGEVYALYISPDLIGQGIGRTLLAEAHAQMKGQGFETSALWVLCDNRRARRFYERAGYQADGAAQDDVYDGITLTELRYQRVL</sequence>
<dbReference type="PROSITE" id="PS51186">
    <property type="entry name" value="GNAT"/>
    <property type="match status" value="1"/>
</dbReference>
<comment type="caution">
    <text evidence="2">The sequence shown here is derived from an EMBL/GenBank/DDBJ whole genome shotgun (WGS) entry which is preliminary data.</text>
</comment>
<reference evidence="3" key="1">
    <citation type="journal article" date="2019" name="Int. J. Syst. Evol. Microbiol.">
        <title>The Global Catalogue of Microorganisms (GCM) 10K type strain sequencing project: providing services to taxonomists for standard genome sequencing and annotation.</title>
        <authorList>
            <consortium name="The Broad Institute Genomics Platform"/>
            <consortium name="The Broad Institute Genome Sequencing Center for Infectious Disease"/>
            <person name="Wu L."/>
            <person name="Ma J."/>
        </authorList>
    </citation>
    <scope>NUCLEOTIDE SEQUENCE [LARGE SCALE GENOMIC DNA]</scope>
    <source>
        <strain evidence="3">JCM 18081</strain>
    </source>
</reference>
<evidence type="ECO:0000259" key="1">
    <source>
        <dbReference type="PROSITE" id="PS51186"/>
    </source>
</evidence>
<dbReference type="InterPro" id="IPR000182">
    <property type="entry name" value="GNAT_dom"/>
</dbReference>
<dbReference type="InterPro" id="IPR016181">
    <property type="entry name" value="Acyl_CoA_acyltransferase"/>
</dbReference>
<dbReference type="Gene3D" id="3.40.630.30">
    <property type="match status" value="1"/>
</dbReference>
<name>A0ABP9CKW2_9ACTN</name>
<organism evidence="2 3">
    <name type="scientific">Streptomyces ziwulingensis</name>
    <dbReference type="NCBI Taxonomy" id="1045501"/>
    <lineage>
        <taxon>Bacteria</taxon>
        <taxon>Bacillati</taxon>
        <taxon>Actinomycetota</taxon>
        <taxon>Actinomycetes</taxon>
        <taxon>Kitasatosporales</taxon>
        <taxon>Streptomycetaceae</taxon>
        <taxon>Streptomyces</taxon>
    </lineage>
</organism>
<dbReference type="InterPro" id="IPR050276">
    <property type="entry name" value="MshD_Acetyltransferase"/>
</dbReference>
<proteinExistence type="predicted"/>
<feature type="domain" description="N-acetyltransferase" evidence="1">
    <location>
        <begin position="16"/>
        <end position="185"/>
    </location>
</feature>
<gene>
    <name evidence="2" type="ORF">GCM10023220_50390</name>
</gene>
<evidence type="ECO:0000313" key="2">
    <source>
        <dbReference type="EMBL" id="GAA4812919.1"/>
    </source>
</evidence>
<evidence type="ECO:0000313" key="3">
    <source>
        <dbReference type="Proteomes" id="UP001501265"/>
    </source>
</evidence>
<keyword evidence="3" id="KW-1185">Reference proteome</keyword>
<dbReference type="Pfam" id="PF00583">
    <property type="entry name" value="Acetyltransf_1"/>
    <property type="match status" value="1"/>
</dbReference>
<dbReference type="PANTHER" id="PTHR43617:SF2">
    <property type="entry name" value="UPF0039 PROTEIN SLL0451"/>
    <property type="match status" value="1"/>
</dbReference>
<dbReference type="PANTHER" id="PTHR43617">
    <property type="entry name" value="L-AMINO ACID N-ACETYLTRANSFERASE"/>
    <property type="match status" value="1"/>
</dbReference>
<accession>A0ABP9CKW2</accession>